<organism evidence="1">
    <name type="scientific">Hokovirus HKV1</name>
    <dbReference type="NCBI Taxonomy" id="1977638"/>
    <lineage>
        <taxon>Viruses</taxon>
        <taxon>Varidnaviria</taxon>
        <taxon>Bamfordvirae</taxon>
        <taxon>Nucleocytoviricota</taxon>
        <taxon>Megaviricetes</taxon>
        <taxon>Imitervirales</taxon>
        <taxon>Mimiviridae</taxon>
        <taxon>Klosneuvirinae</taxon>
        <taxon>Hokovirus</taxon>
    </lineage>
</organism>
<proteinExistence type="predicted"/>
<evidence type="ECO:0000313" key="1">
    <source>
        <dbReference type="EMBL" id="ARF10522.1"/>
    </source>
</evidence>
<gene>
    <name evidence="1" type="ORF">Hokovirus_2_49</name>
</gene>
<protein>
    <submittedName>
        <fullName evidence="1">Uncharacterized protein</fullName>
    </submittedName>
</protein>
<reference evidence="1" key="1">
    <citation type="journal article" date="2017" name="Science">
        <title>Giant viruses with an expanded complement of translation system components.</title>
        <authorList>
            <person name="Schulz F."/>
            <person name="Yutin N."/>
            <person name="Ivanova N.N."/>
            <person name="Ortega D.R."/>
            <person name="Lee T.K."/>
            <person name="Vierheilig J."/>
            <person name="Daims H."/>
            <person name="Horn M."/>
            <person name="Wagner M."/>
            <person name="Jensen G.J."/>
            <person name="Kyrpides N.C."/>
            <person name="Koonin E.V."/>
            <person name="Woyke T."/>
        </authorList>
    </citation>
    <scope>NUCLEOTIDE SEQUENCE</scope>
    <source>
        <strain evidence="1">HKV1</strain>
    </source>
</reference>
<name>A0A1V0SFM8_9VIRU</name>
<accession>A0A1V0SFM8</accession>
<sequence>MLVLDNVPESYREKIQSDFCEFQFKNVRLIFNDKICNFDNNDNYKNIAIYFCRFSELEIKILKHLITYINYNIIYDNIIIKKTQTLDCMNCIEVLSLKQQRDKCLTCTNYTYANCRHNYYVIYYDTTFEFYVHEDRNYCINHARKGYKEIVSSRFIEEYERYESSKTFISNTSISNSFKKPLVNNNSDIVKNNTESICVKPENNMLDTYLVKIIKNKKEYEMTFINTDLLELCERLKILFKNGSLCYDIKNNVYIYNV</sequence>
<dbReference type="EMBL" id="KY684104">
    <property type="protein sequence ID" value="ARF10522.1"/>
    <property type="molecule type" value="Genomic_DNA"/>
</dbReference>